<name>A0A8E2QXB2_9MOLU</name>
<reference evidence="2 4" key="1">
    <citation type="submission" date="2017-11" db="EMBL/GenBank/DDBJ databases">
        <title>Genome sequence of Entomoplasma ellychniae ELCN-1 (ATCC 43707).</title>
        <authorList>
            <person name="Lo W.-S."/>
            <person name="Gasparich G.E."/>
            <person name="Kuo C.-H."/>
        </authorList>
    </citation>
    <scope>NUCLEOTIDE SEQUENCE [LARGE SCALE GENOMIC DNA]</scope>
    <source>
        <strain evidence="2 4">ELCN-1</strain>
    </source>
</reference>
<accession>A0A8E2QXB2</accession>
<sequence length="86" mass="10393">MIKSEYIKDFSFRTNLTQKQSKKILESVYVHLIEVLIDQQEVFTHIGKFYIDQQHVHNQFYKGQQKILKIKLNKIERGLINERSKK</sequence>
<proteinExistence type="predicted"/>
<evidence type="ECO:0000313" key="4">
    <source>
        <dbReference type="Proteomes" id="UP000239010"/>
    </source>
</evidence>
<dbReference type="AlphaFoldDB" id="A0A8E2QXB2"/>
<dbReference type="RefSeq" id="WP_104205507.1">
    <property type="nucleotide sequence ID" value="NZ_PHND01000001.1"/>
</dbReference>
<evidence type="ECO:0000313" key="3">
    <source>
        <dbReference type="EMBL" id="PPE04689.1"/>
    </source>
</evidence>
<evidence type="ECO:0000313" key="1">
    <source>
        <dbReference type="EMBL" id="PPE04350.1"/>
    </source>
</evidence>
<gene>
    <name evidence="1" type="ORF">EELLY_v1c00240</name>
    <name evidence="2" type="ORF">EELLY_v1c02980</name>
    <name evidence="3" type="ORF">EELLY_v1c03690</name>
</gene>
<organism evidence="2 4">
    <name type="scientific">Entomoplasma ellychniae</name>
    <dbReference type="NCBI Taxonomy" id="2114"/>
    <lineage>
        <taxon>Bacteria</taxon>
        <taxon>Bacillati</taxon>
        <taxon>Mycoplasmatota</taxon>
        <taxon>Mollicutes</taxon>
        <taxon>Entomoplasmatales</taxon>
        <taxon>Entomoplasmataceae</taxon>
        <taxon>Entomoplasma</taxon>
    </lineage>
</organism>
<dbReference type="Proteomes" id="UP000239010">
    <property type="component" value="Unassembled WGS sequence"/>
</dbReference>
<comment type="caution">
    <text evidence="2">The sequence shown here is derived from an EMBL/GenBank/DDBJ whole genome shotgun (WGS) entry which is preliminary data.</text>
</comment>
<evidence type="ECO:0000313" key="2">
    <source>
        <dbReference type="EMBL" id="PPE04618.1"/>
    </source>
</evidence>
<keyword evidence="4" id="KW-1185">Reference proteome</keyword>
<dbReference type="EMBL" id="PHND01000001">
    <property type="protein sequence ID" value="PPE04350.1"/>
    <property type="molecule type" value="Genomic_DNA"/>
</dbReference>
<dbReference type="EMBL" id="PHND01000001">
    <property type="protein sequence ID" value="PPE04618.1"/>
    <property type="molecule type" value="Genomic_DNA"/>
</dbReference>
<protein>
    <submittedName>
        <fullName evidence="2">Uncharacterized protein</fullName>
    </submittedName>
</protein>
<dbReference type="EMBL" id="PHND01000001">
    <property type="protein sequence ID" value="PPE04689.1"/>
    <property type="molecule type" value="Genomic_DNA"/>
</dbReference>